<dbReference type="Proteomes" id="UP000008549">
    <property type="component" value="Unassembled WGS sequence"/>
</dbReference>
<dbReference type="GeneID" id="68919082"/>
<gene>
    <name evidence="1" type="ORF">CBG27632</name>
    <name evidence="1" type="ORF">CBG_27632</name>
</gene>
<evidence type="ECO:0000313" key="1">
    <source>
        <dbReference type="EMBL" id="CAR99911.1"/>
    </source>
</evidence>
<evidence type="ECO:0000313" key="2">
    <source>
        <dbReference type="Proteomes" id="UP000008549"/>
    </source>
</evidence>
<proteinExistence type="predicted"/>
<dbReference type="CTD" id="68919082"/>
<organism evidence="1 2">
    <name type="scientific">Caenorhabditis briggsae</name>
    <dbReference type="NCBI Taxonomy" id="6238"/>
    <lineage>
        <taxon>Eukaryota</taxon>
        <taxon>Metazoa</taxon>
        <taxon>Ecdysozoa</taxon>
        <taxon>Nematoda</taxon>
        <taxon>Chromadorea</taxon>
        <taxon>Rhabditida</taxon>
        <taxon>Rhabditina</taxon>
        <taxon>Rhabditomorpha</taxon>
        <taxon>Rhabditoidea</taxon>
        <taxon>Rhabditidae</taxon>
        <taxon>Peloderinae</taxon>
        <taxon>Caenorhabditis</taxon>
    </lineage>
</organism>
<dbReference type="AlphaFoldDB" id="B6IJ77"/>
<dbReference type="HOGENOM" id="CLU_3336081_0_0_1"/>
<name>B6IJ77_CAEBR</name>
<dbReference type="EMBL" id="HE600983">
    <property type="protein sequence ID" value="CAR99911.1"/>
    <property type="molecule type" value="Genomic_DNA"/>
</dbReference>
<dbReference type="InParanoid" id="B6IJ77"/>
<reference evidence="1 2" key="1">
    <citation type="journal article" date="2003" name="PLoS Biol.">
        <title>The genome sequence of Caenorhabditis briggsae: a platform for comparative genomics.</title>
        <authorList>
            <person name="Stein L.D."/>
            <person name="Bao Z."/>
            <person name="Blasiar D."/>
            <person name="Blumenthal T."/>
            <person name="Brent M.R."/>
            <person name="Chen N."/>
            <person name="Chinwalla A."/>
            <person name="Clarke L."/>
            <person name="Clee C."/>
            <person name="Coghlan A."/>
            <person name="Coulson A."/>
            <person name="D'Eustachio P."/>
            <person name="Fitch D.H."/>
            <person name="Fulton L.A."/>
            <person name="Fulton R.E."/>
            <person name="Griffiths-Jones S."/>
            <person name="Harris T.W."/>
            <person name="Hillier L.W."/>
            <person name="Kamath R."/>
            <person name="Kuwabara P.E."/>
            <person name="Mardis E.R."/>
            <person name="Marra M.A."/>
            <person name="Miner T.L."/>
            <person name="Minx P."/>
            <person name="Mullikin J.C."/>
            <person name="Plumb R.W."/>
            <person name="Rogers J."/>
            <person name="Schein J.E."/>
            <person name="Sohrmann M."/>
            <person name="Spieth J."/>
            <person name="Stajich J.E."/>
            <person name="Wei C."/>
            <person name="Willey D."/>
            <person name="Wilson R.K."/>
            <person name="Durbin R."/>
            <person name="Waterston R.H."/>
        </authorList>
    </citation>
    <scope>NUCLEOTIDE SEQUENCE [LARGE SCALE GENOMIC DNA]</scope>
    <source>
        <strain evidence="1 2">AF16</strain>
    </source>
</reference>
<dbReference type="RefSeq" id="XP_045099472.1">
    <property type="nucleotide sequence ID" value="XM_045239450.1"/>
</dbReference>
<reference evidence="1 2" key="2">
    <citation type="journal article" date="2011" name="PLoS Genet.">
        <title>Caenorhabditis briggsae recombinant inbred line genotypes reveal inter-strain incompatibility and the evolution of recombination.</title>
        <authorList>
            <person name="Ross J.A."/>
            <person name="Koboldt D.C."/>
            <person name="Staisch J.E."/>
            <person name="Chamberlin H.M."/>
            <person name="Gupta B.P."/>
            <person name="Miller R.D."/>
            <person name="Baird S.E."/>
            <person name="Haag E.S."/>
        </authorList>
    </citation>
    <scope>NUCLEOTIDE SEQUENCE [LARGE SCALE GENOMIC DNA]</scope>
    <source>
        <strain evidence="1 2">AF16</strain>
    </source>
</reference>
<dbReference type="KEGG" id="cbr:CBG_27632"/>
<accession>B6IJ77</accession>
<protein>
    <submittedName>
        <fullName evidence="1">Protein CBG27632</fullName>
    </submittedName>
</protein>
<sequence>MTKFSLPGLPGRARALKFPSGPGFDGPARNFTSMILTF</sequence>
<keyword evidence="2" id="KW-1185">Reference proteome</keyword>